<dbReference type="InterPro" id="IPR001647">
    <property type="entry name" value="HTH_TetR"/>
</dbReference>
<comment type="caution">
    <text evidence="4">The sequence shown here is derived from an EMBL/GenBank/DDBJ whole genome shotgun (WGS) entry which is preliminary data.</text>
</comment>
<evidence type="ECO:0000259" key="3">
    <source>
        <dbReference type="PROSITE" id="PS50977"/>
    </source>
</evidence>
<keyword evidence="1 2" id="KW-0238">DNA-binding</keyword>
<dbReference type="SUPFAM" id="SSF46689">
    <property type="entry name" value="Homeodomain-like"/>
    <property type="match status" value="1"/>
</dbReference>
<proteinExistence type="predicted"/>
<dbReference type="InterPro" id="IPR036271">
    <property type="entry name" value="Tet_transcr_reg_TetR-rel_C_sf"/>
</dbReference>
<dbReference type="SUPFAM" id="SSF48498">
    <property type="entry name" value="Tetracyclin repressor-like, C-terminal domain"/>
    <property type="match status" value="1"/>
</dbReference>
<evidence type="ECO:0000313" key="5">
    <source>
        <dbReference type="Proteomes" id="UP000275394"/>
    </source>
</evidence>
<dbReference type="PROSITE" id="PS50977">
    <property type="entry name" value="HTH_TETR_2"/>
    <property type="match status" value="1"/>
</dbReference>
<dbReference type="RefSeq" id="WP_162844100.1">
    <property type="nucleotide sequence ID" value="NZ_RKHR01000003.1"/>
</dbReference>
<accession>A0A3N2E0Z4</accession>
<feature type="DNA-binding region" description="H-T-H motif" evidence="2">
    <location>
        <begin position="44"/>
        <end position="63"/>
    </location>
</feature>
<reference evidence="4 5" key="1">
    <citation type="submission" date="2018-11" db="EMBL/GenBank/DDBJ databases">
        <title>Genomic Encyclopedia of Type Strains, Phase IV (KMG-IV): sequencing the most valuable type-strain genomes for metagenomic binning, comparative biology and taxonomic classification.</title>
        <authorList>
            <person name="Goeker M."/>
        </authorList>
    </citation>
    <scope>NUCLEOTIDE SEQUENCE [LARGE SCALE GENOMIC DNA]</scope>
    <source>
        <strain evidence="4 5">DSM 100316</strain>
    </source>
</reference>
<dbReference type="Gene3D" id="1.10.357.10">
    <property type="entry name" value="Tetracycline Repressor, domain 2"/>
    <property type="match status" value="1"/>
</dbReference>
<organism evidence="4 5">
    <name type="scientific">Sinobacterium caligoides</name>
    <dbReference type="NCBI Taxonomy" id="933926"/>
    <lineage>
        <taxon>Bacteria</taxon>
        <taxon>Pseudomonadati</taxon>
        <taxon>Pseudomonadota</taxon>
        <taxon>Gammaproteobacteria</taxon>
        <taxon>Cellvibrionales</taxon>
        <taxon>Spongiibacteraceae</taxon>
        <taxon>Sinobacterium</taxon>
    </lineage>
</organism>
<dbReference type="InterPro" id="IPR009057">
    <property type="entry name" value="Homeodomain-like_sf"/>
</dbReference>
<dbReference type="EMBL" id="RKHR01000003">
    <property type="protein sequence ID" value="ROS05756.1"/>
    <property type="molecule type" value="Genomic_DNA"/>
</dbReference>
<dbReference type="AlphaFoldDB" id="A0A3N2E0Z4"/>
<evidence type="ECO:0000256" key="1">
    <source>
        <dbReference type="ARBA" id="ARBA00023125"/>
    </source>
</evidence>
<keyword evidence="5" id="KW-1185">Reference proteome</keyword>
<protein>
    <submittedName>
        <fullName evidence="4">TetR family transcriptional regulator</fullName>
    </submittedName>
</protein>
<evidence type="ECO:0000313" key="4">
    <source>
        <dbReference type="EMBL" id="ROS05756.1"/>
    </source>
</evidence>
<dbReference type="Proteomes" id="UP000275394">
    <property type="component" value="Unassembled WGS sequence"/>
</dbReference>
<feature type="domain" description="HTH tetR-type" evidence="3">
    <location>
        <begin position="21"/>
        <end position="81"/>
    </location>
</feature>
<name>A0A3N2E0Z4_9GAMM</name>
<sequence length="222" mass="25673">MAKQQTSIEYQGRKVRRPKGEERRLAILEATLRIISREGVKAVRHRAIAKEADVPLAATTYYFKQLSDLITDAFNLFVERAQINQAKLEKNSFDALKSFSLEQLSESKNKTLLADMLAKQFCRHIGEEVDRRAERVIENAFRFEATINPQLRQITHLPNQKTIHSICQFYTILGSTDPSSDATILHSVILQLEYQNLLADEFDYERTYRTLRRTIDRSLGLL</sequence>
<gene>
    <name evidence="4" type="ORF">EDC56_1308</name>
</gene>
<evidence type="ECO:0000256" key="2">
    <source>
        <dbReference type="PROSITE-ProRule" id="PRU00335"/>
    </source>
</evidence>
<dbReference type="GO" id="GO:0003677">
    <property type="term" value="F:DNA binding"/>
    <property type="evidence" value="ECO:0007669"/>
    <property type="project" value="UniProtKB-UniRule"/>
</dbReference>